<dbReference type="Proteomes" id="UP000269097">
    <property type="component" value="Chromosome"/>
</dbReference>
<proteinExistence type="predicted"/>
<accession>A0A3G3JXL4</accession>
<evidence type="ECO:0000259" key="1">
    <source>
        <dbReference type="Pfam" id="PF00561"/>
    </source>
</evidence>
<organism evidence="2 3">
    <name type="scientific">Cohnella candidum</name>
    <dbReference type="NCBI Taxonomy" id="2674991"/>
    <lineage>
        <taxon>Bacteria</taxon>
        <taxon>Bacillati</taxon>
        <taxon>Bacillota</taxon>
        <taxon>Bacilli</taxon>
        <taxon>Bacillales</taxon>
        <taxon>Paenibacillaceae</taxon>
        <taxon>Cohnella</taxon>
    </lineage>
</organism>
<reference evidence="2 3" key="1">
    <citation type="submission" date="2018-10" db="EMBL/GenBank/DDBJ databases">
        <title>Genome Sequence of Cohnella sp.</title>
        <authorList>
            <person name="Srinivasan S."/>
            <person name="Kim M.K."/>
        </authorList>
    </citation>
    <scope>NUCLEOTIDE SEQUENCE [LARGE SCALE GENOMIC DNA]</scope>
    <source>
        <strain evidence="2 3">18JY8-7</strain>
    </source>
</reference>
<dbReference type="InterPro" id="IPR029058">
    <property type="entry name" value="AB_hydrolase_fold"/>
</dbReference>
<sequence>MWCRFSTIARYKDKMENSRDRRGAIKVGIESKKASHNGIGIHYLDSNTDSSLVPLLICPGLSETAEEYLDLIEYVSPRRCVVLSFRGRGQSDTPEQGYGHQDHLADMECVVQSAQLNRFHLYSYSRGVSYALGYLEKNQSKVVSLIAQDYPPEHRKMPDGWAQEYIAQYLVIRPEAVWGIQRESDFLAFDFKTDIRMLLLRGTLEGRLLEDKGIDAYRRICPKVAVRNFKSSGHDIRNTEKDLLFKTISDFISQS</sequence>
<dbReference type="InterPro" id="IPR000073">
    <property type="entry name" value="AB_hydrolase_1"/>
</dbReference>
<keyword evidence="2" id="KW-0378">Hydrolase</keyword>
<gene>
    <name evidence="2" type="ORF">EAV92_10555</name>
</gene>
<protein>
    <submittedName>
        <fullName evidence="2">Alpha/beta hydrolase</fullName>
    </submittedName>
</protein>
<dbReference type="SUPFAM" id="SSF53474">
    <property type="entry name" value="alpha/beta-Hydrolases"/>
    <property type="match status" value="1"/>
</dbReference>
<dbReference type="KEGG" id="coh:EAV92_10555"/>
<feature type="domain" description="AB hydrolase-1" evidence="1">
    <location>
        <begin position="54"/>
        <end position="156"/>
    </location>
</feature>
<keyword evidence="3" id="KW-1185">Reference proteome</keyword>
<evidence type="ECO:0000313" key="2">
    <source>
        <dbReference type="EMBL" id="AYQ72965.1"/>
    </source>
</evidence>
<evidence type="ECO:0000313" key="3">
    <source>
        <dbReference type="Proteomes" id="UP000269097"/>
    </source>
</evidence>
<dbReference type="Gene3D" id="3.40.50.1820">
    <property type="entry name" value="alpha/beta hydrolase"/>
    <property type="match status" value="1"/>
</dbReference>
<dbReference type="Pfam" id="PF00561">
    <property type="entry name" value="Abhydrolase_1"/>
    <property type="match status" value="1"/>
</dbReference>
<dbReference type="GO" id="GO:0016787">
    <property type="term" value="F:hydrolase activity"/>
    <property type="evidence" value="ECO:0007669"/>
    <property type="project" value="UniProtKB-KW"/>
</dbReference>
<dbReference type="AlphaFoldDB" id="A0A3G3JXL4"/>
<name>A0A3G3JXL4_9BACL</name>
<dbReference type="EMBL" id="CP033433">
    <property type="protein sequence ID" value="AYQ72965.1"/>
    <property type="molecule type" value="Genomic_DNA"/>
</dbReference>